<dbReference type="Gene3D" id="3.40.50.150">
    <property type="entry name" value="Vaccinia Virus protein VP39"/>
    <property type="match status" value="1"/>
</dbReference>
<evidence type="ECO:0000256" key="3">
    <source>
        <dbReference type="ARBA" id="ARBA00022679"/>
    </source>
</evidence>
<dbReference type="GO" id="GO:0003676">
    <property type="term" value="F:nucleic acid binding"/>
    <property type="evidence" value="ECO:0007669"/>
    <property type="project" value="InterPro"/>
</dbReference>
<sequence length="1180" mass="136201">MDKSKIRNFAVNARERLLTGVRQRLASLGIDDQGVKAELEISTANVKYYTNENFPVQGAEIEQRNQVVQHLQRMHQENDDWQAVLADFIEEVAYTWFNRIIALRFMEVNDYLPSRVRVLSSEEGWVEPDIINHALEIEDDLGGFTPDEREQISHAQLTKNPRELDTVYTMLFIKQTDALADILPGLFEKTAAYLKLLFTPKYNDGVIKALITEIPEADFDVEQSGQVEIIGWMYQYYISDHHDQVVNITGKKAVKKQDIPAATQLFTTDWVVRYMVENSLGKYYLERNADSKLADEFEYLLPDELENIDEKKELESYHVIDNAMGSGHILVYAFDVLMQMYQEKGYSTRSAAHAILQNNLYGLEIDKRAYQLAYFALMMKGRQYDRRFFRRNIVPNIFCFEDVDLPDEFYGQIPKSMATELKSVFSDFANAKEFGSIIDLKKQVNIEELIATVEEVQIADGLDLYGMQAAKNLALKTLQMIRVMMAKYEVVVTNPPYLNKFDQDFKKYLKEHYKEYSKDLFSVFIAHNMQMLVNDGYAGFMTPFVWMFIKTYEPLRTRIFNQAKIDSLIQMEYSAFEEATVPINTFVIKNTRSDLVGTYVRLSDFKGGMEVQRQKVLEAIAQGTGCSYVYRTPQSNFTKIPGSPVAYWASASLIKDFEEGTPLGEIADANQGLITGDNNQFLRYWHEVDFNRIKFDAQSTEDAKNSGKKWFPINKGGAYRKWYGNYDYVVNWENDGDEIKHFTDARGKLRSRPQNTDRYFKEAVTWSKVTSGDFSMRLRQYGSIHDNAGMSIFSNNEERLKLLLALGNSKVMAQTVTVLNPTINYQIGDIVRIPVLNVPDEVKASILANVDQAINLTKKDWDRDETSWNFQKHFLMNCESLSESYTAWLEQLIDDARSLRQIEAKNNAIFSEIYQIKVDDQEDKLSILDPQADNNDIYAIKSLLSYFIGCIFGRYSLDVDGLAYAGGDWDPTKYQMFTPNEDNIILLTDRRVFNDQRDIIVRLREFLTAAFGADHLADNLHFIAETLAPQKIAKGTPVEQVIRDYFSKDFYKDHVQMYSKRPIYWQFSSGRSDGFKALMYLHRYDHDELAMARDYLHQLQEAYNTLISFNAEQEKVAATAKEKNNLSNDTKKLNKMIDEMIKYDAALQHQALAQIDLDLDDGVVVNHAKLQGDEKLLTKF</sequence>
<accession>M5J4D5</accession>
<dbReference type="InterPro" id="IPR002052">
    <property type="entry name" value="DNA_methylase_N6_adenine_CS"/>
</dbReference>
<feature type="domain" description="Type II methyltransferase M.TaqI-like" evidence="6">
    <location>
        <begin position="358"/>
        <end position="575"/>
    </location>
</feature>
<evidence type="ECO:0000313" key="8">
    <source>
        <dbReference type="Proteomes" id="UP000011912"/>
    </source>
</evidence>
<dbReference type="PANTHER" id="PTHR33841:SF1">
    <property type="entry name" value="DNA METHYLTRANSFERASE A"/>
    <property type="match status" value="1"/>
</dbReference>
<dbReference type="Pfam" id="PF07669">
    <property type="entry name" value="Eco57I"/>
    <property type="match status" value="1"/>
</dbReference>
<dbReference type="InterPro" id="IPR029063">
    <property type="entry name" value="SAM-dependent_MTases_sf"/>
</dbReference>
<evidence type="ECO:0000256" key="2">
    <source>
        <dbReference type="ARBA" id="ARBA00022603"/>
    </source>
</evidence>
<dbReference type="GO" id="GO:0006304">
    <property type="term" value="P:DNA modification"/>
    <property type="evidence" value="ECO:0007669"/>
    <property type="project" value="InterPro"/>
</dbReference>
<keyword evidence="2" id="KW-0489">Methyltransferase</keyword>
<evidence type="ECO:0000256" key="1">
    <source>
        <dbReference type="ARBA" id="ARBA00011900"/>
    </source>
</evidence>
<evidence type="ECO:0000256" key="4">
    <source>
        <dbReference type="ARBA" id="ARBA00022691"/>
    </source>
</evidence>
<dbReference type="PATRIC" id="fig|1227363.6.peg.1507"/>
<keyword evidence="8" id="KW-1185">Reference proteome</keyword>
<dbReference type="InterPro" id="IPR050953">
    <property type="entry name" value="N4_N6_ade-DNA_methylase"/>
</dbReference>
<evidence type="ECO:0000313" key="7">
    <source>
        <dbReference type="EMBL" id="EKW98411.1"/>
    </source>
</evidence>
<gene>
    <name evidence="7" type="ORF">D271_07674</name>
</gene>
<dbReference type="PANTHER" id="PTHR33841">
    <property type="entry name" value="DNA METHYLTRANSFERASE YEEA-RELATED"/>
    <property type="match status" value="1"/>
</dbReference>
<dbReference type="EC" id="2.1.1.72" evidence="1"/>
<proteinExistence type="predicted"/>
<keyword evidence="4" id="KW-0949">S-adenosyl-L-methionine</keyword>
<evidence type="ECO:0000256" key="5">
    <source>
        <dbReference type="ARBA" id="ARBA00047942"/>
    </source>
</evidence>
<comment type="caution">
    <text evidence="7">The sequence shown here is derived from an EMBL/GenBank/DDBJ whole genome shotgun (WGS) entry which is preliminary data.</text>
</comment>
<dbReference type="SUPFAM" id="SSF53335">
    <property type="entry name" value="S-adenosyl-L-methionine-dependent methyltransferases"/>
    <property type="match status" value="1"/>
</dbReference>
<protein>
    <recommendedName>
        <fullName evidence="1">site-specific DNA-methyltransferase (adenine-specific)</fullName>
        <ecNumber evidence="1">2.1.1.72</ecNumber>
    </recommendedName>
</protein>
<dbReference type="EMBL" id="ANAG01000022">
    <property type="protein sequence ID" value="EKW98411.1"/>
    <property type="molecule type" value="Genomic_DNA"/>
</dbReference>
<dbReference type="GO" id="GO:0009007">
    <property type="term" value="F:site-specific DNA-methyltransferase (adenine-specific) activity"/>
    <property type="evidence" value="ECO:0007669"/>
    <property type="project" value="UniProtKB-EC"/>
</dbReference>
<reference evidence="7 8" key="1">
    <citation type="journal article" date="2013" name="Genome Announc.">
        <title>Genome Sequence of Lactobacillus saerimneri 30a (Formerly Lactobacillus sp. Strain 30a), a Reference Lactic Acid Bacterium Strain Producing Biogenic Amines.</title>
        <authorList>
            <person name="Romano A."/>
            <person name="Trip H."/>
            <person name="Campbell-Sills H."/>
            <person name="Bouchez O."/>
            <person name="Sherman D."/>
            <person name="Lolkema J.S."/>
            <person name="Lucas P.M."/>
        </authorList>
    </citation>
    <scope>NUCLEOTIDE SEQUENCE [LARGE SCALE GENOMIC DNA]</scope>
    <source>
        <strain evidence="7 8">30a</strain>
    </source>
</reference>
<comment type="catalytic activity">
    <reaction evidence="5">
        <text>a 2'-deoxyadenosine in DNA + S-adenosyl-L-methionine = an N(6)-methyl-2'-deoxyadenosine in DNA + S-adenosyl-L-homocysteine + H(+)</text>
        <dbReference type="Rhea" id="RHEA:15197"/>
        <dbReference type="Rhea" id="RHEA-COMP:12418"/>
        <dbReference type="Rhea" id="RHEA-COMP:12419"/>
        <dbReference type="ChEBI" id="CHEBI:15378"/>
        <dbReference type="ChEBI" id="CHEBI:57856"/>
        <dbReference type="ChEBI" id="CHEBI:59789"/>
        <dbReference type="ChEBI" id="CHEBI:90615"/>
        <dbReference type="ChEBI" id="CHEBI:90616"/>
        <dbReference type="EC" id="2.1.1.72"/>
    </reaction>
</comment>
<dbReference type="InterPro" id="IPR047939">
    <property type="entry name" value="BREX_1_PglX"/>
</dbReference>
<keyword evidence="3" id="KW-0808">Transferase</keyword>
<dbReference type="InterPro" id="IPR011639">
    <property type="entry name" value="MethylTrfase_TaqI-like_dom"/>
</dbReference>
<dbReference type="AlphaFoldDB" id="M5J4D5"/>
<dbReference type="STRING" id="1227363.D271_07674"/>
<name>M5J4D5_9LACO</name>
<evidence type="ECO:0000259" key="6">
    <source>
        <dbReference type="Pfam" id="PF07669"/>
    </source>
</evidence>
<dbReference type="RefSeq" id="WP_009555628.1">
    <property type="nucleotide sequence ID" value="NZ_ANAG01000022.1"/>
</dbReference>
<dbReference type="NCBIfam" id="NF033452">
    <property type="entry name" value="BREX_1_MTaseX"/>
    <property type="match status" value="1"/>
</dbReference>
<dbReference type="REBASE" id="62136">
    <property type="entry name" value="Lsa30AORF7674P"/>
</dbReference>
<dbReference type="PROSITE" id="PS00092">
    <property type="entry name" value="N6_MTASE"/>
    <property type="match status" value="1"/>
</dbReference>
<dbReference type="GO" id="GO:0032259">
    <property type="term" value="P:methylation"/>
    <property type="evidence" value="ECO:0007669"/>
    <property type="project" value="UniProtKB-KW"/>
</dbReference>
<dbReference type="Proteomes" id="UP000011912">
    <property type="component" value="Unassembled WGS sequence"/>
</dbReference>
<organism evidence="7 8">
    <name type="scientific">Ligilactobacillus saerimneri 30a</name>
    <dbReference type="NCBI Taxonomy" id="1227363"/>
    <lineage>
        <taxon>Bacteria</taxon>
        <taxon>Bacillati</taxon>
        <taxon>Bacillota</taxon>
        <taxon>Bacilli</taxon>
        <taxon>Lactobacillales</taxon>
        <taxon>Lactobacillaceae</taxon>
        <taxon>Ligilactobacillus</taxon>
    </lineage>
</organism>
<dbReference type="PRINTS" id="PR00507">
    <property type="entry name" value="N12N6MTFRASE"/>
</dbReference>